<name>A0A285QXW7_9SPHN</name>
<accession>A0A285QXW7</accession>
<dbReference type="InterPro" id="IPR013216">
    <property type="entry name" value="Methyltransf_11"/>
</dbReference>
<evidence type="ECO:0000256" key="3">
    <source>
        <dbReference type="SAM" id="MobiDB-lite"/>
    </source>
</evidence>
<keyword evidence="2 5" id="KW-0808">Transferase</keyword>
<dbReference type="Gene3D" id="3.40.50.150">
    <property type="entry name" value="Vaccinia Virus protein VP39"/>
    <property type="match status" value="1"/>
</dbReference>
<protein>
    <submittedName>
        <fullName evidence="5">Methyltransferase domain-containing protein</fullName>
    </submittedName>
</protein>
<dbReference type="PANTHER" id="PTHR13090">
    <property type="entry name" value="ARGININE-HYDROXYLASE NDUFAF5, MITOCHONDRIAL"/>
    <property type="match status" value="1"/>
</dbReference>
<feature type="domain" description="Methyltransferase type 11" evidence="4">
    <location>
        <begin position="100"/>
        <end position="147"/>
    </location>
</feature>
<dbReference type="Pfam" id="PF08241">
    <property type="entry name" value="Methyltransf_11"/>
    <property type="match status" value="1"/>
</dbReference>
<proteinExistence type="predicted"/>
<evidence type="ECO:0000256" key="1">
    <source>
        <dbReference type="ARBA" id="ARBA00022603"/>
    </source>
</evidence>
<dbReference type="GO" id="GO:0032259">
    <property type="term" value="P:methylation"/>
    <property type="evidence" value="ECO:0007669"/>
    <property type="project" value="UniProtKB-KW"/>
</dbReference>
<dbReference type="GO" id="GO:0008757">
    <property type="term" value="F:S-adenosylmethionine-dependent methyltransferase activity"/>
    <property type="evidence" value="ECO:0007669"/>
    <property type="project" value="InterPro"/>
</dbReference>
<evidence type="ECO:0000256" key="2">
    <source>
        <dbReference type="ARBA" id="ARBA00022679"/>
    </source>
</evidence>
<dbReference type="SUPFAM" id="SSF53335">
    <property type="entry name" value="S-adenosyl-L-methionine-dependent methyltransferases"/>
    <property type="match status" value="1"/>
</dbReference>
<feature type="compositionally biased region" description="Low complexity" evidence="3">
    <location>
        <begin position="278"/>
        <end position="291"/>
    </location>
</feature>
<dbReference type="InterPro" id="IPR050602">
    <property type="entry name" value="Malonyl-ACP_OMT"/>
</dbReference>
<sequence length="291" mass="30647">MAGTRPLSAAAPPGTSAPVSVPEIFDRAARRLRRDRAARDWAAHDFVRAVMLDGIAERLAGVKREFRDVLDLGAADRAFTLPGATITRADAGAVFAAGAVQTDEDRPAFADASFDLVVSAGVLDSVNDLPGALVLIRRALRPDGLFLGAFLGAGSLATLRAALRDADPGAARLHPQIDVRSAGDLLMRTGFALPVADGERLDVRYGDLFGLVRDLRGMAASNLLVGRSPMTRGTLARLADAFAARADADGRVPERFEIVFVTGWSPHPDQPQPARRGSATASLAAALPTPR</sequence>
<evidence type="ECO:0000259" key="4">
    <source>
        <dbReference type="Pfam" id="PF08241"/>
    </source>
</evidence>
<dbReference type="EMBL" id="OBMI01000002">
    <property type="protein sequence ID" value="SOB86815.1"/>
    <property type="molecule type" value="Genomic_DNA"/>
</dbReference>
<organism evidence="5 6">
    <name type="scientific">Sphingomonas guangdongensis</name>
    <dbReference type="NCBI Taxonomy" id="1141890"/>
    <lineage>
        <taxon>Bacteria</taxon>
        <taxon>Pseudomonadati</taxon>
        <taxon>Pseudomonadota</taxon>
        <taxon>Alphaproteobacteria</taxon>
        <taxon>Sphingomonadales</taxon>
        <taxon>Sphingomonadaceae</taxon>
        <taxon>Sphingomonas</taxon>
    </lineage>
</organism>
<evidence type="ECO:0000313" key="5">
    <source>
        <dbReference type="EMBL" id="SOB86815.1"/>
    </source>
</evidence>
<evidence type="ECO:0000313" key="6">
    <source>
        <dbReference type="Proteomes" id="UP000219494"/>
    </source>
</evidence>
<dbReference type="InterPro" id="IPR029063">
    <property type="entry name" value="SAM-dependent_MTases_sf"/>
</dbReference>
<dbReference type="AlphaFoldDB" id="A0A285QXW7"/>
<feature type="region of interest" description="Disordered" evidence="3">
    <location>
        <begin position="1"/>
        <end position="20"/>
    </location>
</feature>
<dbReference type="Proteomes" id="UP000219494">
    <property type="component" value="Unassembled WGS sequence"/>
</dbReference>
<reference evidence="5 6" key="1">
    <citation type="submission" date="2017-07" db="EMBL/GenBank/DDBJ databases">
        <authorList>
            <person name="Sun Z.S."/>
            <person name="Albrecht U."/>
            <person name="Echele G."/>
            <person name="Lee C.C."/>
        </authorList>
    </citation>
    <scope>NUCLEOTIDE SEQUENCE [LARGE SCALE GENOMIC DNA]</scope>
    <source>
        <strain evidence="5 6">CGMCC 1.12672</strain>
    </source>
</reference>
<gene>
    <name evidence="5" type="ORF">SAMN06297144_1925</name>
</gene>
<keyword evidence="6" id="KW-1185">Reference proteome</keyword>
<keyword evidence="1 5" id="KW-0489">Methyltransferase</keyword>
<dbReference type="PANTHER" id="PTHR13090:SF1">
    <property type="entry name" value="ARGININE-HYDROXYLASE NDUFAF5, MITOCHONDRIAL"/>
    <property type="match status" value="1"/>
</dbReference>
<feature type="region of interest" description="Disordered" evidence="3">
    <location>
        <begin position="263"/>
        <end position="291"/>
    </location>
</feature>
<dbReference type="OrthoDB" id="9793723at2"/>